<dbReference type="SUPFAM" id="SSF55729">
    <property type="entry name" value="Acyl-CoA N-acyltransferases (Nat)"/>
    <property type="match status" value="1"/>
</dbReference>
<comment type="caution">
    <text evidence="2">The sequence shown here is derived from an EMBL/GenBank/DDBJ whole genome shotgun (WGS) entry which is preliminary data.</text>
</comment>
<sequence>MPTPQLTTCQGAEIVPYLEALADLRIRVFRDYPYLYDGDPAYEADYLKRYADNPRSLFVLALDGERLIGAATAQPLSDELEEFRGPFEKAGYRVEDVFYYGESVLLPGYRGAGLGHAFMDARERHAAEAGFAWVAFCAVERPDDHPRRPADYRPLHDFWQGRGYRRIPELATSFSWKDLDDTEETAKPMVFWLRETPA</sequence>
<dbReference type="Pfam" id="PF00583">
    <property type="entry name" value="Acetyltransf_1"/>
    <property type="match status" value="1"/>
</dbReference>
<dbReference type="EMBL" id="MAJD01000001">
    <property type="protein sequence ID" value="OBX36746.1"/>
    <property type="molecule type" value="Genomic_DNA"/>
</dbReference>
<dbReference type="InterPro" id="IPR000182">
    <property type="entry name" value="GNAT_dom"/>
</dbReference>
<dbReference type="GO" id="GO:0016747">
    <property type="term" value="F:acyltransferase activity, transferring groups other than amino-acyl groups"/>
    <property type="evidence" value="ECO:0007669"/>
    <property type="project" value="InterPro"/>
</dbReference>
<evidence type="ECO:0000259" key="1">
    <source>
        <dbReference type="PROSITE" id="PS51186"/>
    </source>
</evidence>
<protein>
    <submittedName>
        <fullName evidence="2">Acetyltransferase (GNAT) family protein</fullName>
    </submittedName>
</protein>
<reference evidence="2 3" key="1">
    <citation type="submission" date="2016-06" db="EMBL/GenBank/DDBJ databases">
        <title>Genome sequence of halotolerant plant growth promoting strain of Halomonas elongata HEK1 isolated from salterns of Rann of Kutch, Gujarat, India.</title>
        <authorList>
            <person name="Gaba S."/>
            <person name="Singh R.N."/>
            <person name="Abrol S."/>
            <person name="Kaushik R."/>
            <person name="Saxena A.K."/>
        </authorList>
    </citation>
    <scope>NUCLEOTIDE SEQUENCE [LARGE SCALE GENOMIC DNA]</scope>
    <source>
        <strain evidence="2 3">HEK1</strain>
    </source>
</reference>
<organism evidence="2 3">
    <name type="scientific">Halomonas elongata</name>
    <dbReference type="NCBI Taxonomy" id="2746"/>
    <lineage>
        <taxon>Bacteria</taxon>
        <taxon>Pseudomonadati</taxon>
        <taxon>Pseudomonadota</taxon>
        <taxon>Gammaproteobacteria</taxon>
        <taxon>Oceanospirillales</taxon>
        <taxon>Halomonadaceae</taxon>
        <taxon>Halomonas</taxon>
    </lineage>
</organism>
<accession>A0A1B8P386</accession>
<dbReference type="Proteomes" id="UP000092504">
    <property type="component" value="Unassembled WGS sequence"/>
</dbReference>
<evidence type="ECO:0000313" key="2">
    <source>
        <dbReference type="EMBL" id="OBX36746.1"/>
    </source>
</evidence>
<dbReference type="InterPro" id="IPR016181">
    <property type="entry name" value="Acyl_CoA_acyltransferase"/>
</dbReference>
<name>A0A1B8P386_HALEL</name>
<gene>
    <name evidence="2" type="ORF">A8U91_01093</name>
</gene>
<proteinExistence type="predicted"/>
<dbReference type="PROSITE" id="PS51186">
    <property type="entry name" value="GNAT"/>
    <property type="match status" value="1"/>
</dbReference>
<feature type="domain" description="N-acetyltransferase" evidence="1">
    <location>
        <begin position="12"/>
        <end position="194"/>
    </location>
</feature>
<dbReference type="CDD" id="cd04301">
    <property type="entry name" value="NAT_SF"/>
    <property type="match status" value="1"/>
</dbReference>
<keyword evidence="2" id="KW-0808">Transferase</keyword>
<dbReference type="Gene3D" id="3.40.630.30">
    <property type="match status" value="1"/>
</dbReference>
<dbReference type="PATRIC" id="fig|2746.7.peg.1126"/>
<dbReference type="AlphaFoldDB" id="A0A1B8P386"/>
<evidence type="ECO:0000313" key="3">
    <source>
        <dbReference type="Proteomes" id="UP000092504"/>
    </source>
</evidence>